<feature type="repeat" description="PPR" evidence="3">
    <location>
        <begin position="163"/>
        <end position="197"/>
    </location>
</feature>
<protein>
    <recommendedName>
        <fullName evidence="4">PROP1-like PPR domain-containing protein</fullName>
    </recommendedName>
</protein>
<proteinExistence type="inferred from homology"/>
<dbReference type="PANTHER" id="PTHR47936:SF1">
    <property type="entry name" value="PENTATRICOPEPTIDE REPEAT-CONTAINING PROTEIN GUN1, CHLOROPLASTIC"/>
    <property type="match status" value="1"/>
</dbReference>
<dbReference type="Pfam" id="PF17177">
    <property type="entry name" value="PPR_long"/>
    <property type="match status" value="1"/>
</dbReference>
<dbReference type="Proteomes" id="UP001642487">
    <property type="component" value="Chromosome 9"/>
</dbReference>
<sequence>MALFRISYVRSSSFRLKIPALSTLQLSTVSSADLFYGHLQKNIGNVEKTLATVKTKLDSGCVNQVLHKCSFELSQMGLRFFIWAGRQPNYRHSSFMYSRACEMIGIHGRPGLLFNVIEDYRREGCLVDIRIFKIMLNLCKEAKLAKEALSILGKMPEFHLRADTTMYNLVIRLFTEKGEMDMAMELMKEMDSVDIHPNMITYISLLKGFCDVGRWEDAYGVFEAMKEKGCEPNTVVYSVLLNAASRHGTMEKLMEVLEEMEKHGGTRGPNTVTYTSIIQRLCELGQPQEALKILDRMEEYGCAPNRVTVSSLIKEFCKNGHVEEAYKLIDRVVARGGASYGDCYSSLVVSLVKMKKIAEAEELFRNMLANGVKPDGVACTLVIKELCLEERVLDGFNLCNEVDRNGYLSSIDSDVYSLLLVGLCEHDHSVDAAKLARLMLKKGIRLKPYYAESIIKHLKKFGDQELVMNLGGIRNDKQN</sequence>
<feature type="repeat" description="PPR" evidence="3">
    <location>
        <begin position="412"/>
        <end position="446"/>
    </location>
</feature>
<evidence type="ECO:0000256" key="1">
    <source>
        <dbReference type="ARBA" id="ARBA00007626"/>
    </source>
</evidence>
<feature type="domain" description="PROP1-like PPR" evidence="4">
    <location>
        <begin position="118"/>
        <end position="262"/>
    </location>
</feature>
<evidence type="ECO:0000313" key="6">
    <source>
        <dbReference type="Proteomes" id="UP001642487"/>
    </source>
</evidence>
<feature type="repeat" description="PPR" evidence="3">
    <location>
        <begin position="233"/>
        <end position="267"/>
    </location>
</feature>
<dbReference type="InterPro" id="IPR011990">
    <property type="entry name" value="TPR-like_helical_dom_sf"/>
</dbReference>
<evidence type="ECO:0000256" key="2">
    <source>
        <dbReference type="ARBA" id="ARBA00022737"/>
    </source>
</evidence>
<gene>
    <name evidence="5" type="ORF">CITCOLO1_LOCUS21970</name>
</gene>
<dbReference type="Gene3D" id="1.25.40.10">
    <property type="entry name" value="Tetratricopeptide repeat domain"/>
    <property type="match status" value="4"/>
</dbReference>
<evidence type="ECO:0000256" key="3">
    <source>
        <dbReference type="PROSITE-ProRule" id="PRU00708"/>
    </source>
</evidence>
<reference evidence="5 6" key="1">
    <citation type="submission" date="2024-03" db="EMBL/GenBank/DDBJ databases">
        <authorList>
            <person name="Gkanogiannis A."/>
            <person name="Becerra Lopez-Lavalle L."/>
        </authorList>
    </citation>
    <scope>NUCLEOTIDE SEQUENCE [LARGE SCALE GENOMIC DNA]</scope>
</reference>
<name>A0ABP0Z9S4_9ROSI</name>
<dbReference type="InterPro" id="IPR033443">
    <property type="entry name" value="PROP1-like_PPR_dom"/>
</dbReference>
<feature type="repeat" description="PPR" evidence="3">
    <location>
        <begin position="270"/>
        <end position="304"/>
    </location>
</feature>
<comment type="similarity">
    <text evidence="1">Belongs to the PPR family. P subfamily.</text>
</comment>
<keyword evidence="2" id="KW-0677">Repeat</keyword>
<feature type="repeat" description="PPR" evidence="3">
    <location>
        <begin position="340"/>
        <end position="374"/>
    </location>
</feature>
<dbReference type="Pfam" id="PF13041">
    <property type="entry name" value="PPR_2"/>
    <property type="match status" value="1"/>
</dbReference>
<dbReference type="PROSITE" id="PS51375">
    <property type="entry name" value="PPR"/>
    <property type="match status" value="7"/>
</dbReference>
<dbReference type="NCBIfam" id="TIGR00756">
    <property type="entry name" value="PPR"/>
    <property type="match status" value="5"/>
</dbReference>
<dbReference type="PANTHER" id="PTHR47936">
    <property type="entry name" value="PPR_LONG DOMAIN-CONTAINING PROTEIN"/>
    <property type="match status" value="1"/>
</dbReference>
<accession>A0ABP0Z9S4</accession>
<evidence type="ECO:0000313" key="5">
    <source>
        <dbReference type="EMBL" id="CAK9329504.1"/>
    </source>
</evidence>
<keyword evidence="6" id="KW-1185">Reference proteome</keyword>
<feature type="repeat" description="PPR" evidence="3">
    <location>
        <begin position="198"/>
        <end position="232"/>
    </location>
</feature>
<dbReference type="EMBL" id="OZ021743">
    <property type="protein sequence ID" value="CAK9329504.1"/>
    <property type="molecule type" value="Genomic_DNA"/>
</dbReference>
<dbReference type="InterPro" id="IPR002885">
    <property type="entry name" value="PPR_rpt"/>
</dbReference>
<feature type="repeat" description="PPR" evidence="3">
    <location>
        <begin position="305"/>
        <end position="339"/>
    </location>
</feature>
<organism evidence="5 6">
    <name type="scientific">Citrullus colocynthis</name>
    <name type="common">colocynth</name>
    <dbReference type="NCBI Taxonomy" id="252529"/>
    <lineage>
        <taxon>Eukaryota</taxon>
        <taxon>Viridiplantae</taxon>
        <taxon>Streptophyta</taxon>
        <taxon>Embryophyta</taxon>
        <taxon>Tracheophyta</taxon>
        <taxon>Spermatophyta</taxon>
        <taxon>Magnoliopsida</taxon>
        <taxon>eudicotyledons</taxon>
        <taxon>Gunneridae</taxon>
        <taxon>Pentapetalae</taxon>
        <taxon>rosids</taxon>
        <taxon>fabids</taxon>
        <taxon>Cucurbitales</taxon>
        <taxon>Cucurbitaceae</taxon>
        <taxon>Benincaseae</taxon>
        <taxon>Citrullus</taxon>
    </lineage>
</organism>
<evidence type="ECO:0000259" key="4">
    <source>
        <dbReference type="Pfam" id="PF17177"/>
    </source>
</evidence>
<dbReference type="Pfam" id="PF01535">
    <property type="entry name" value="PPR"/>
    <property type="match status" value="1"/>
</dbReference>
<dbReference type="SUPFAM" id="SSF48452">
    <property type="entry name" value="TPR-like"/>
    <property type="match status" value="2"/>
</dbReference>